<dbReference type="AlphaFoldDB" id="A0A9D1WWY9"/>
<dbReference type="InterPro" id="IPR000551">
    <property type="entry name" value="MerR-type_HTH_dom"/>
</dbReference>
<dbReference type="Proteomes" id="UP000886721">
    <property type="component" value="Unassembled WGS sequence"/>
</dbReference>
<dbReference type="PROSITE" id="PS00552">
    <property type="entry name" value="HTH_MERR_1"/>
    <property type="match status" value="1"/>
</dbReference>
<keyword evidence="4" id="KW-0804">Transcription</keyword>
<evidence type="ECO:0000256" key="3">
    <source>
        <dbReference type="ARBA" id="ARBA00023125"/>
    </source>
</evidence>
<organism evidence="6 7">
    <name type="scientific">Candidatus Anaerostipes excrementavium</name>
    <dbReference type="NCBI Taxonomy" id="2838463"/>
    <lineage>
        <taxon>Bacteria</taxon>
        <taxon>Bacillati</taxon>
        <taxon>Bacillota</taxon>
        <taxon>Clostridia</taxon>
        <taxon>Lachnospirales</taxon>
        <taxon>Lachnospiraceae</taxon>
        <taxon>Anaerostipes</taxon>
    </lineage>
</organism>
<dbReference type="InterPro" id="IPR009061">
    <property type="entry name" value="DNA-bd_dom_put_sf"/>
</dbReference>
<dbReference type="InterPro" id="IPR047057">
    <property type="entry name" value="MerR_fam"/>
</dbReference>
<accession>A0A9D1WWY9</accession>
<evidence type="ECO:0000313" key="7">
    <source>
        <dbReference type="Proteomes" id="UP000886721"/>
    </source>
</evidence>
<dbReference type="GO" id="GO:0003677">
    <property type="term" value="F:DNA binding"/>
    <property type="evidence" value="ECO:0007669"/>
    <property type="project" value="UniProtKB-KW"/>
</dbReference>
<dbReference type="PROSITE" id="PS50937">
    <property type="entry name" value="HTH_MERR_2"/>
    <property type="match status" value="1"/>
</dbReference>
<dbReference type="Gene3D" id="1.10.1660.10">
    <property type="match status" value="1"/>
</dbReference>
<dbReference type="PANTHER" id="PTHR30204">
    <property type="entry name" value="REDOX-CYCLING DRUG-SENSING TRANSCRIPTIONAL ACTIVATOR SOXR"/>
    <property type="match status" value="1"/>
</dbReference>
<name>A0A9D1WWY9_9FIRM</name>
<dbReference type="Pfam" id="PF13411">
    <property type="entry name" value="MerR_1"/>
    <property type="match status" value="1"/>
</dbReference>
<reference evidence="6" key="1">
    <citation type="journal article" date="2021" name="PeerJ">
        <title>Extensive microbial diversity within the chicken gut microbiome revealed by metagenomics and culture.</title>
        <authorList>
            <person name="Gilroy R."/>
            <person name="Ravi A."/>
            <person name="Getino M."/>
            <person name="Pursley I."/>
            <person name="Horton D.L."/>
            <person name="Alikhan N.F."/>
            <person name="Baker D."/>
            <person name="Gharbi K."/>
            <person name="Hall N."/>
            <person name="Watson M."/>
            <person name="Adriaenssens E.M."/>
            <person name="Foster-Nyarko E."/>
            <person name="Jarju S."/>
            <person name="Secka A."/>
            <person name="Antonio M."/>
            <person name="Oren A."/>
            <person name="Chaudhuri R.R."/>
            <person name="La Ragione R."/>
            <person name="Hildebrand F."/>
            <person name="Pallen M.J."/>
        </authorList>
    </citation>
    <scope>NUCLEOTIDE SEQUENCE</scope>
    <source>
        <strain evidence="6">CHK191-13928</strain>
    </source>
</reference>
<sequence>MIDKSRLFSIGKLSKLTGVHIQSLRYYEKIGILRPAFVDPNSRYRYYTFQHMKIVEAIQYCSELDIPLKQFRNFLLEEDEQIDYSKLIEYGIHLTNKKMERIQKRLTFLEDVQKELTHAAECQEGILTKGSFPERLCWAIPYEGIQSDSNFHTAVYHLIADVESHGLRAGYNTGQLLLWKGQEVKSYLFIDIRESGSPLSDFPQIIRIPGGEYLCSISTESNIKKAPHIFPSLFEQDYEKVVIEVELFSKRYRYTDPIFEIRCNLP</sequence>
<reference evidence="6" key="2">
    <citation type="submission" date="2021-04" db="EMBL/GenBank/DDBJ databases">
        <authorList>
            <person name="Gilroy R."/>
        </authorList>
    </citation>
    <scope>NUCLEOTIDE SEQUENCE</scope>
    <source>
        <strain evidence="6">CHK191-13928</strain>
    </source>
</reference>
<keyword evidence="2" id="KW-0805">Transcription regulation</keyword>
<evidence type="ECO:0000256" key="1">
    <source>
        <dbReference type="ARBA" id="ARBA00022491"/>
    </source>
</evidence>
<dbReference type="EMBL" id="DXEM01000031">
    <property type="protein sequence ID" value="HIX68356.1"/>
    <property type="molecule type" value="Genomic_DNA"/>
</dbReference>
<evidence type="ECO:0000256" key="2">
    <source>
        <dbReference type="ARBA" id="ARBA00023015"/>
    </source>
</evidence>
<comment type="caution">
    <text evidence="6">The sequence shown here is derived from an EMBL/GenBank/DDBJ whole genome shotgun (WGS) entry which is preliminary data.</text>
</comment>
<dbReference type="GO" id="GO:0003700">
    <property type="term" value="F:DNA-binding transcription factor activity"/>
    <property type="evidence" value="ECO:0007669"/>
    <property type="project" value="InterPro"/>
</dbReference>
<gene>
    <name evidence="6" type="ORF">H9735_09620</name>
</gene>
<dbReference type="PANTHER" id="PTHR30204:SF69">
    <property type="entry name" value="MERR-FAMILY TRANSCRIPTIONAL REGULATOR"/>
    <property type="match status" value="1"/>
</dbReference>
<keyword evidence="3" id="KW-0238">DNA-binding</keyword>
<feature type="domain" description="HTH merR-type" evidence="5">
    <location>
        <begin position="7"/>
        <end position="77"/>
    </location>
</feature>
<dbReference type="SMART" id="SM00422">
    <property type="entry name" value="HTH_MERR"/>
    <property type="match status" value="1"/>
</dbReference>
<evidence type="ECO:0000313" key="6">
    <source>
        <dbReference type="EMBL" id="HIX68356.1"/>
    </source>
</evidence>
<evidence type="ECO:0000259" key="5">
    <source>
        <dbReference type="PROSITE" id="PS50937"/>
    </source>
</evidence>
<keyword evidence="1" id="KW-0678">Repressor</keyword>
<dbReference type="SUPFAM" id="SSF46955">
    <property type="entry name" value="Putative DNA-binding domain"/>
    <property type="match status" value="1"/>
</dbReference>
<evidence type="ECO:0000256" key="4">
    <source>
        <dbReference type="ARBA" id="ARBA00023163"/>
    </source>
</evidence>
<proteinExistence type="predicted"/>
<protein>
    <submittedName>
        <fullName evidence="6">MerR family transcriptional regulator</fullName>
    </submittedName>
</protein>